<dbReference type="Pfam" id="PF13960">
    <property type="entry name" value="DUF4218"/>
    <property type="match status" value="1"/>
</dbReference>
<evidence type="ECO:0008006" key="5">
    <source>
        <dbReference type="Google" id="ProtNLM"/>
    </source>
</evidence>
<dbReference type="Pfam" id="PF02992">
    <property type="entry name" value="Transposase_21"/>
    <property type="match status" value="1"/>
</dbReference>
<reference evidence="3 4" key="1">
    <citation type="submission" date="2024-02" db="EMBL/GenBank/DDBJ databases">
        <title>High-quality chromosome-scale genome assembly of Pensacola bahiagrass (Paspalum notatum Flugge var. saurae).</title>
        <authorList>
            <person name="Vega J.M."/>
            <person name="Podio M."/>
            <person name="Orjuela J."/>
            <person name="Siena L.A."/>
            <person name="Pessino S.C."/>
            <person name="Combes M.C."/>
            <person name="Mariac C."/>
            <person name="Albertini E."/>
            <person name="Pupilli F."/>
            <person name="Ortiz J.P.A."/>
            <person name="Leblanc O."/>
        </authorList>
    </citation>
    <scope>NUCLEOTIDE SEQUENCE [LARGE SCALE GENOMIC DNA]</scope>
    <source>
        <strain evidence="3">R1</strain>
        <tissue evidence="3">Leaf</tissue>
    </source>
</reference>
<gene>
    <name evidence="3" type="ORF">U9M48_008432</name>
</gene>
<dbReference type="Proteomes" id="UP001341281">
    <property type="component" value="Chromosome 02"/>
</dbReference>
<evidence type="ECO:0000259" key="1">
    <source>
        <dbReference type="Pfam" id="PF13952"/>
    </source>
</evidence>
<dbReference type="InterPro" id="IPR004242">
    <property type="entry name" value="Transposase_21"/>
</dbReference>
<organism evidence="3 4">
    <name type="scientific">Paspalum notatum var. saurae</name>
    <dbReference type="NCBI Taxonomy" id="547442"/>
    <lineage>
        <taxon>Eukaryota</taxon>
        <taxon>Viridiplantae</taxon>
        <taxon>Streptophyta</taxon>
        <taxon>Embryophyta</taxon>
        <taxon>Tracheophyta</taxon>
        <taxon>Spermatophyta</taxon>
        <taxon>Magnoliopsida</taxon>
        <taxon>Liliopsida</taxon>
        <taxon>Poales</taxon>
        <taxon>Poaceae</taxon>
        <taxon>PACMAD clade</taxon>
        <taxon>Panicoideae</taxon>
        <taxon>Andropogonodae</taxon>
        <taxon>Paspaleae</taxon>
        <taxon>Paspalinae</taxon>
        <taxon>Paspalum</taxon>
    </lineage>
</organism>
<evidence type="ECO:0000259" key="2">
    <source>
        <dbReference type="Pfam" id="PF13960"/>
    </source>
</evidence>
<dbReference type="InterPro" id="IPR025452">
    <property type="entry name" value="DUF4218"/>
</dbReference>
<name>A0AAQ3SP53_PASNO</name>
<evidence type="ECO:0000313" key="4">
    <source>
        <dbReference type="Proteomes" id="UP001341281"/>
    </source>
</evidence>
<dbReference type="PANTHER" id="PTHR48258">
    <property type="entry name" value="DUF4218 DOMAIN-CONTAINING PROTEIN-RELATED"/>
    <property type="match status" value="1"/>
</dbReference>
<dbReference type="AlphaFoldDB" id="A0AAQ3SP53"/>
<sequence length="514" mass="59584">MMQNDRFINKEGFYTQRNDTTINDYPANFSLSGQIKGKSGCLSCLDATTSEFLDRSRKVVYTKYRRFLVQGHRYRKKQFNNHFDGKYKKASAPKRRHDSKHVFDMVRKINYCYGKKIKRTKPPIEGVPFKKQSILFKYLPYWKDLEVPHAIDCMHLKKNMFDSTICTLMDVKGKTKDVLKSRRDLVNMKIKSELHLVEQGNGKFKLPAASYNLTLDEKRELCMCLRSLKVPTGLSSNIRSLVSMKDLSISGYNAHDCHMILTVFLAIAIRAINPVFVRMVVTRMVYFFNKISPKEIRKDELDSLQEFVTETMAQLEMCFPSSFFDIVPHLMLEMMTPFIEQHIGILCAENPDRLESWIMKEHKHCFTSWLMDLKVPEGTTAEEVTLKRLASGPSSRVTTWQAYDINSQTFYTVAKDKKSMCQNSGVRIDAIDDTSGVKVTYFGFIEDIWELDYGSNIQIPVFRCQWVKHPQGVQVDNYGLTVVDLTNVGYKDDPWVLAKRVGRVLYILDPRLKN</sequence>
<evidence type="ECO:0000313" key="3">
    <source>
        <dbReference type="EMBL" id="WVZ58128.1"/>
    </source>
</evidence>
<feature type="domain" description="DUF4216" evidence="1">
    <location>
        <begin position="449"/>
        <end position="513"/>
    </location>
</feature>
<dbReference type="PANTHER" id="PTHR48258:SF9">
    <property type="entry name" value="OS01G0348150 PROTEIN"/>
    <property type="match status" value="1"/>
</dbReference>
<keyword evidence="4" id="KW-1185">Reference proteome</keyword>
<proteinExistence type="predicted"/>
<dbReference type="InterPro" id="IPR025312">
    <property type="entry name" value="DUF4216"/>
</dbReference>
<dbReference type="Pfam" id="PF13952">
    <property type="entry name" value="DUF4216"/>
    <property type="match status" value="1"/>
</dbReference>
<accession>A0AAQ3SP53</accession>
<dbReference type="EMBL" id="CP144746">
    <property type="protein sequence ID" value="WVZ58128.1"/>
    <property type="molecule type" value="Genomic_DNA"/>
</dbReference>
<feature type="domain" description="DUF4218" evidence="2">
    <location>
        <begin position="292"/>
        <end position="336"/>
    </location>
</feature>
<protein>
    <recommendedName>
        <fullName evidence="5">Transposase</fullName>
    </recommendedName>
</protein>